<reference evidence="2" key="1">
    <citation type="submission" date="2023-08" db="EMBL/GenBank/DDBJ databases">
        <authorList>
            <person name="Audoor S."/>
            <person name="Bilcke G."/>
        </authorList>
    </citation>
    <scope>NUCLEOTIDE SEQUENCE</scope>
</reference>
<feature type="compositionally biased region" description="Acidic residues" evidence="1">
    <location>
        <begin position="219"/>
        <end position="229"/>
    </location>
</feature>
<dbReference type="Proteomes" id="UP001295423">
    <property type="component" value="Unassembled WGS sequence"/>
</dbReference>
<comment type="caution">
    <text evidence="2">The sequence shown here is derived from an EMBL/GenBank/DDBJ whole genome shotgun (WGS) entry which is preliminary data.</text>
</comment>
<feature type="compositionally biased region" description="Basic and acidic residues" evidence="1">
    <location>
        <begin position="233"/>
        <end position="243"/>
    </location>
</feature>
<feature type="region of interest" description="Disordered" evidence="1">
    <location>
        <begin position="1"/>
        <end position="101"/>
    </location>
</feature>
<sequence length="447" mass="48540">MTEATIDESALIAITTDHSKTSVSSEVSRESQEKDDISTSHRFSERSDFGLAARYPEKRVSSETKVGLTDDEEESEQSDQFDADVEPSTPIQAPRRHTFMAPASEEMVNRYKGMVKSRSLYGNIYEDGVLRSSDFYGDSKLIPFEEAERPDPNLSKYPHSAPTSTKKKESLRRKFDNSDLPANIARPGDWLGSPTASTRKSYTIKPKGVAPPPSPPEDNNVDEPGDDDLATPKSERPEMKKNVLDPPFSASPAIGGGRRAVMSNGAYQKSSASSARLSMPTDSSDPSVQKYKDMLRAKAFSISDFHGTSEESGVRPPDILPLSSPIVSSKKKSFGHKWGAPDPNDEMQARPTDFLGSPIVKRRSYVIKGDISSAMMTSPVSVMVAGGTSAAPIKRASMPVISSSSSMHSHEGDKSTPFGSPANGPRKGGKRVSALLQRFESSKQLDV</sequence>
<evidence type="ECO:0000313" key="2">
    <source>
        <dbReference type="EMBL" id="CAJ1967809.1"/>
    </source>
</evidence>
<feature type="region of interest" description="Disordered" evidence="1">
    <location>
        <begin position="144"/>
        <end position="288"/>
    </location>
</feature>
<dbReference type="AlphaFoldDB" id="A0AAD2JNT2"/>
<feature type="region of interest" description="Disordered" evidence="1">
    <location>
        <begin position="399"/>
        <end position="447"/>
    </location>
</feature>
<gene>
    <name evidence="2" type="ORF">CYCCA115_LOCUS22946</name>
</gene>
<feature type="compositionally biased region" description="Acidic residues" evidence="1">
    <location>
        <begin position="69"/>
        <end position="85"/>
    </location>
</feature>
<feature type="compositionally biased region" description="Basic and acidic residues" evidence="1">
    <location>
        <begin position="166"/>
        <end position="177"/>
    </location>
</feature>
<feature type="compositionally biased region" description="Basic and acidic residues" evidence="1">
    <location>
        <begin position="27"/>
        <end position="48"/>
    </location>
</feature>
<organism evidence="2 3">
    <name type="scientific">Cylindrotheca closterium</name>
    <dbReference type="NCBI Taxonomy" id="2856"/>
    <lineage>
        <taxon>Eukaryota</taxon>
        <taxon>Sar</taxon>
        <taxon>Stramenopiles</taxon>
        <taxon>Ochrophyta</taxon>
        <taxon>Bacillariophyta</taxon>
        <taxon>Bacillariophyceae</taxon>
        <taxon>Bacillariophycidae</taxon>
        <taxon>Bacillariales</taxon>
        <taxon>Bacillariaceae</taxon>
        <taxon>Cylindrotheca</taxon>
    </lineage>
</organism>
<feature type="region of interest" description="Disordered" evidence="1">
    <location>
        <begin position="307"/>
        <end position="355"/>
    </location>
</feature>
<proteinExistence type="predicted"/>
<evidence type="ECO:0000256" key="1">
    <source>
        <dbReference type="SAM" id="MobiDB-lite"/>
    </source>
</evidence>
<evidence type="ECO:0000313" key="3">
    <source>
        <dbReference type="Proteomes" id="UP001295423"/>
    </source>
</evidence>
<accession>A0AAD2JNT2</accession>
<keyword evidence="3" id="KW-1185">Reference proteome</keyword>
<name>A0AAD2JNT2_9STRA</name>
<feature type="compositionally biased region" description="Polar residues" evidence="1">
    <location>
        <begin position="265"/>
        <end position="287"/>
    </location>
</feature>
<dbReference type="EMBL" id="CAKOGP040002347">
    <property type="protein sequence ID" value="CAJ1967809.1"/>
    <property type="molecule type" value="Genomic_DNA"/>
</dbReference>
<protein>
    <submittedName>
        <fullName evidence="2">Uncharacterized protein</fullName>
    </submittedName>
</protein>